<evidence type="ECO:0000256" key="1">
    <source>
        <dbReference type="SAM" id="MobiDB-lite"/>
    </source>
</evidence>
<sequence>LSNSVLRIYNVSSSFCSKNTIIPSQIRLFHNPDDTPSTHPTQTNETMGVSNSKPDSKYKGLTLKNFFKANRRAEETFTQATASAGAHFPSFHESTKSGGAHTDGSNGSNSKSIHGRQFKAHGNPKYMLPGDDEELDRLLIQHYAVRFMFQGNYRAPIKAALERGITVLDVGCGPGAWTLEMATDYPCSLCMLLSFPEAQWPEVIKELTRVCKPGGYIEFVECDLLIHDAGPLTAEWNKKLFGAMMTRGIDFTLAQRLHGLLKADKDIAMVKKLYYSSPMDWGEVELGRLGELLRQNMEMAFRSLKPMLVMAGAYEDLEYDESTEGTQIVGKLLLLLGAEKNLGSFRHLRKRENVLQDPGGFDYLFISSHSMNGVDCVDSL</sequence>
<evidence type="ECO:0000313" key="3">
    <source>
        <dbReference type="Proteomes" id="UP000274822"/>
    </source>
</evidence>
<dbReference type="CDD" id="cd02440">
    <property type="entry name" value="AdoMet_MTases"/>
    <property type="match status" value="1"/>
</dbReference>
<feature type="region of interest" description="Disordered" evidence="1">
    <location>
        <begin position="32"/>
        <end position="54"/>
    </location>
</feature>
<dbReference type="EMBL" id="RBNJ01015370">
    <property type="protein sequence ID" value="RUS24639.1"/>
    <property type="molecule type" value="Genomic_DNA"/>
</dbReference>
<dbReference type="SUPFAM" id="SSF53335">
    <property type="entry name" value="S-adenosyl-L-methionine-dependent methyltransferases"/>
    <property type="match status" value="1"/>
</dbReference>
<dbReference type="InterPro" id="IPR029063">
    <property type="entry name" value="SAM-dependent_MTases_sf"/>
</dbReference>
<feature type="compositionally biased region" description="Polar residues" evidence="1">
    <location>
        <begin position="103"/>
        <end position="112"/>
    </location>
</feature>
<gene>
    <name evidence="2" type="ORF">BC938DRAFT_473290</name>
</gene>
<protein>
    <recommendedName>
        <fullName evidence="4">S-adenosyl-L-methionine-dependent methyltransferase</fullName>
    </recommendedName>
</protein>
<comment type="caution">
    <text evidence="2">The sequence shown here is derived from an EMBL/GenBank/DDBJ whole genome shotgun (WGS) entry which is preliminary data.</text>
</comment>
<dbReference type="AlphaFoldDB" id="A0A433Q4A1"/>
<reference evidence="2 3" key="1">
    <citation type="journal article" date="2018" name="New Phytol.">
        <title>Phylogenomics of Endogonaceae and evolution of mycorrhizas within Mucoromycota.</title>
        <authorList>
            <person name="Chang Y."/>
            <person name="Desiro A."/>
            <person name="Na H."/>
            <person name="Sandor L."/>
            <person name="Lipzen A."/>
            <person name="Clum A."/>
            <person name="Barry K."/>
            <person name="Grigoriev I.V."/>
            <person name="Martin F.M."/>
            <person name="Stajich J.E."/>
            <person name="Smith M.E."/>
            <person name="Bonito G."/>
            <person name="Spatafora J.W."/>
        </authorList>
    </citation>
    <scope>NUCLEOTIDE SEQUENCE [LARGE SCALE GENOMIC DNA]</scope>
    <source>
        <strain evidence="2 3">AD002</strain>
    </source>
</reference>
<dbReference type="Gene3D" id="3.40.50.150">
    <property type="entry name" value="Vaccinia Virus protein VP39"/>
    <property type="match status" value="1"/>
</dbReference>
<feature type="compositionally biased region" description="Polar residues" evidence="1">
    <location>
        <begin position="34"/>
        <end position="53"/>
    </location>
</feature>
<evidence type="ECO:0008006" key="4">
    <source>
        <dbReference type="Google" id="ProtNLM"/>
    </source>
</evidence>
<feature type="region of interest" description="Disordered" evidence="1">
    <location>
        <begin position="88"/>
        <end position="116"/>
    </location>
</feature>
<organism evidence="2 3">
    <name type="scientific">Jimgerdemannia flammicorona</name>
    <dbReference type="NCBI Taxonomy" id="994334"/>
    <lineage>
        <taxon>Eukaryota</taxon>
        <taxon>Fungi</taxon>
        <taxon>Fungi incertae sedis</taxon>
        <taxon>Mucoromycota</taxon>
        <taxon>Mucoromycotina</taxon>
        <taxon>Endogonomycetes</taxon>
        <taxon>Endogonales</taxon>
        <taxon>Endogonaceae</taxon>
        <taxon>Jimgerdemannia</taxon>
    </lineage>
</organism>
<name>A0A433Q4A1_9FUNG</name>
<evidence type="ECO:0000313" key="2">
    <source>
        <dbReference type="EMBL" id="RUS24639.1"/>
    </source>
</evidence>
<proteinExistence type="predicted"/>
<accession>A0A433Q4A1</accession>
<feature type="non-terminal residue" evidence="2">
    <location>
        <position position="1"/>
    </location>
</feature>
<dbReference type="Proteomes" id="UP000274822">
    <property type="component" value="Unassembled WGS sequence"/>
</dbReference>
<keyword evidence="3" id="KW-1185">Reference proteome</keyword>